<evidence type="ECO:0000256" key="5">
    <source>
        <dbReference type="ARBA" id="ARBA00022588"/>
    </source>
</evidence>
<evidence type="ECO:0000259" key="20">
    <source>
        <dbReference type="PROSITE" id="PS51412"/>
    </source>
</evidence>
<comment type="caution">
    <text evidence="21">The sequence shown here is derived from an EMBL/GenBank/DDBJ whole genome shotgun (WGS) entry which is preliminary data.</text>
</comment>
<feature type="domain" description="MACPF" evidence="20">
    <location>
        <begin position="33"/>
        <end position="347"/>
    </location>
</feature>
<keyword evidence="10" id="KW-1133">Transmembrane helix</keyword>
<proteinExistence type="inferred from homology"/>
<dbReference type="SMART" id="SM00457">
    <property type="entry name" value="MACPF"/>
    <property type="match status" value="1"/>
</dbReference>
<evidence type="ECO:0000256" key="12">
    <source>
        <dbReference type="ARBA" id="ARBA00023136"/>
    </source>
</evidence>
<accession>A0ABQ7SUL1</accession>
<sequence length="575" mass="64024">MRNFTDIFLSLTFIFWTCWAFESHPSQPSSASGFQKCRQALGRPALEVLPGGGWDNLRNLDMGRVINLNYSLCRTTEDGAYIIPNEVFTIPLKQSYLEMNSEIIESWMDYQSATSASINTELSSSFINGKFSSDFRRMKTHQVREQAVTTRVQVRNQMYTVKFDPAAMFDEGFQQQLMAIASYLENNQTQAADYLAEVLVLNYGTHVITGVDAGASLIQEDQVKSTFVKDSWSMRSSITAAAGFYFHNIVNFNSSFSAGSEDLFAKQYKANCTNSRVESIGGLPFYPGITLKTWQESITNHLVAIDRSGLPLQFFITPNKLPGLPNPTVKRLSKTVASAITRYYTFNTSPGCTNPASPNFNFYANTDDGTCEGTATNFTFGGAYQVCSQLEGPDAATLCEGLAQRNPLTGAFSCPAGYIPTWLSSQEREEGYNHWDCHDDCLVWKLFCKRVCKDIFTPSKVLFSSYWCAARGTVPENSGFLFGGLFSTKSTNPITNAQSCPSMYYQLKLFDQLKVCVSRDERGQKYSVPFGGFFSCQDPDNEHPGSASSCFAMMVAFYGPKLVEDPFGHSHLDLI</sequence>
<keyword evidence="4" id="KW-1134">Transmembrane beta strand</keyword>
<keyword evidence="12" id="KW-0472">Membrane</keyword>
<evidence type="ECO:0000256" key="15">
    <source>
        <dbReference type="ARBA" id="ARBA00023329"/>
    </source>
</evidence>
<evidence type="ECO:0000256" key="10">
    <source>
        <dbReference type="ARBA" id="ARBA00022989"/>
    </source>
</evidence>
<keyword evidence="5" id="KW-0399">Innate immunity</keyword>
<evidence type="ECO:0000256" key="13">
    <source>
        <dbReference type="ARBA" id="ARBA00023157"/>
    </source>
</evidence>
<comment type="similarity">
    <text evidence="2">Belongs to the MPEG1 family.</text>
</comment>
<protein>
    <recommendedName>
        <fullName evidence="3">Macrophage-expressed gene 1 protein</fullName>
    </recommendedName>
    <alternativeName>
        <fullName evidence="16">Perforin-2</fullName>
    </alternativeName>
</protein>
<gene>
    <name evidence="21" type="ORF">JD844_022152</name>
</gene>
<dbReference type="PANTHER" id="PTHR31463:SF4">
    <property type="entry name" value="MACROPHAGE-EXPRESSED GENE 1 PROTEIN"/>
    <property type="match status" value="1"/>
</dbReference>
<dbReference type="PANTHER" id="PTHR31463">
    <property type="entry name" value="MACROPHAGE-EXPRESSED GENE 1 PROTEIN"/>
    <property type="match status" value="1"/>
</dbReference>
<keyword evidence="14" id="KW-0325">Glycoprotein</keyword>
<evidence type="ECO:0000256" key="19">
    <source>
        <dbReference type="SAM" id="SignalP"/>
    </source>
</evidence>
<keyword evidence="11" id="KW-1064">Adaptive immunity</keyword>
<evidence type="ECO:0000256" key="1">
    <source>
        <dbReference type="ARBA" id="ARBA00004265"/>
    </source>
</evidence>
<keyword evidence="22" id="KW-1185">Reference proteome</keyword>
<evidence type="ECO:0000256" key="14">
    <source>
        <dbReference type="ARBA" id="ARBA00023180"/>
    </source>
</evidence>
<name>A0ABQ7SUL1_PHRPL</name>
<dbReference type="EMBL" id="JAIPUX010003289">
    <property type="protein sequence ID" value="KAH0621116.1"/>
    <property type="molecule type" value="Genomic_DNA"/>
</dbReference>
<evidence type="ECO:0000313" key="22">
    <source>
        <dbReference type="Proteomes" id="UP000826234"/>
    </source>
</evidence>
<dbReference type="Pfam" id="PF01823">
    <property type="entry name" value="MACPF"/>
    <property type="match status" value="1"/>
</dbReference>
<dbReference type="PROSITE" id="PS51412">
    <property type="entry name" value="MACPF_2"/>
    <property type="match status" value="1"/>
</dbReference>
<comment type="function">
    <text evidence="17">Pore-forming protein that plays a central role in antigen cross-presentation in dendritic cells by mediating delivery of antigens for cross-presentation. Dendritic cells bridge innate and adaptive immunity by capturing exogenous antigens on MHC class-I molecules and presenting them to naive CD8(+) T-cells. Acts by forming a pore in antigen-containing compartments, promoting the release of antigens into the cytosol, enabling generation of MHCI:peptide complexes and T-cell priming.</text>
</comment>
<evidence type="ECO:0000256" key="6">
    <source>
        <dbReference type="ARBA" id="ARBA00022692"/>
    </source>
</evidence>
<evidence type="ECO:0000256" key="8">
    <source>
        <dbReference type="ARBA" id="ARBA00022843"/>
    </source>
</evidence>
<evidence type="ECO:0000256" key="3">
    <source>
        <dbReference type="ARBA" id="ARBA00021365"/>
    </source>
</evidence>
<keyword evidence="7 19" id="KW-0732">Signal</keyword>
<organism evidence="21 22">
    <name type="scientific">Phrynosoma platyrhinos</name>
    <name type="common">Desert horned lizard</name>
    <dbReference type="NCBI Taxonomy" id="52577"/>
    <lineage>
        <taxon>Eukaryota</taxon>
        <taxon>Metazoa</taxon>
        <taxon>Chordata</taxon>
        <taxon>Craniata</taxon>
        <taxon>Vertebrata</taxon>
        <taxon>Euteleostomi</taxon>
        <taxon>Lepidosauria</taxon>
        <taxon>Squamata</taxon>
        <taxon>Bifurcata</taxon>
        <taxon>Unidentata</taxon>
        <taxon>Episquamata</taxon>
        <taxon>Toxicofera</taxon>
        <taxon>Iguania</taxon>
        <taxon>Phrynosomatidae</taxon>
        <taxon>Phrynosomatinae</taxon>
        <taxon>Phrynosoma</taxon>
    </lineage>
</organism>
<evidence type="ECO:0000256" key="4">
    <source>
        <dbReference type="ARBA" id="ARBA00022452"/>
    </source>
</evidence>
<dbReference type="InterPro" id="IPR020864">
    <property type="entry name" value="MACPF"/>
</dbReference>
<keyword evidence="13" id="KW-1015">Disulfide bond</keyword>
<evidence type="ECO:0000256" key="11">
    <source>
        <dbReference type="ARBA" id="ARBA00023130"/>
    </source>
</evidence>
<evidence type="ECO:0000256" key="9">
    <source>
        <dbReference type="ARBA" id="ARBA00022859"/>
    </source>
</evidence>
<dbReference type="Proteomes" id="UP000826234">
    <property type="component" value="Unassembled WGS sequence"/>
</dbReference>
<keyword evidence="6" id="KW-0812">Transmembrane</keyword>
<evidence type="ECO:0000256" key="7">
    <source>
        <dbReference type="ARBA" id="ARBA00022729"/>
    </source>
</evidence>
<evidence type="ECO:0000256" key="16">
    <source>
        <dbReference type="ARBA" id="ARBA00030728"/>
    </source>
</evidence>
<keyword evidence="8" id="KW-0832">Ubl conjugation</keyword>
<dbReference type="InterPro" id="IPR039707">
    <property type="entry name" value="MPEG1"/>
</dbReference>
<comment type="function">
    <text evidence="18">Pore-forming protein involved in both innate and adaptive immunity. Plays a central role in antigen cross-presentation in dendritic cells by forming a pore in antigen-containing compartments, thereby promoting delivery of antigens for cross-presentation. Also involved in innate immune response following bacterial infection; shows antibacterial activity against a wide spectrum of Gram-positive, Gram-negative and acid-fast bacteria. Reduces the viability of the intracytosolic pathogen L.monocytogenes by inhibiting acidification of the phagocytic vacuole of host cells which restricts bacterial translocation from the vacuole to the cytosol. Required for the antibacterial activity of reactive oxygen species and nitric oxide.</text>
</comment>
<reference evidence="21 22" key="1">
    <citation type="journal article" date="2022" name="Gigascience">
        <title>A chromosome-level genome assembly and annotation of the desert horned lizard, Phrynosoma platyrhinos, provides insight into chromosomal rearrangements among reptiles.</title>
        <authorList>
            <person name="Koochekian N."/>
            <person name="Ascanio A."/>
            <person name="Farleigh K."/>
            <person name="Card D.C."/>
            <person name="Schield D.R."/>
            <person name="Castoe T.A."/>
            <person name="Jezkova T."/>
        </authorList>
    </citation>
    <scope>NUCLEOTIDE SEQUENCE [LARGE SCALE GENOMIC DNA]</scope>
    <source>
        <strain evidence="21">NK-2021</strain>
    </source>
</reference>
<evidence type="ECO:0000256" key="2">
    <source>
        <dbReference type="ARBA" id="ARBA00007256"/>
    </source>
</evidence>
<feature type="chain" id="PRO_5047521813" description="Macrophage-expressed gene 1 protein" evidence="19">
    <location>
        <begin position="21"/>
        <end position="575"/>
    </location>
</feature>
<keyword evidence="15" id="KW-0968">Cytoplasmic vesicle</keyword>
<evidence type="ECO:0000256" key="17">
    <source>
        <dbReference type="ARBA" id="ARBA00045657"/>
    </source>
</evidence>
<feature type="signal peptide" evidence="19">
    <location>
        <begin position="1"/>
        <end position="20"/>
    </location>
</feature>
<evidence type="ECO:0000313" key="21">
    <source>
        <dbReference type="EMBL" id="KAH0621116.1"/>
    </source>
</evidence>
<evidence type="ECO:0000256" key="18">
    <source>
        <dbReference type="ARBA" id="ARBA00045689"/>
    </source>
</evidence>
<keyword evidence="9" id="KW-0391">Immunity</keyword>
<comment type="subcellular location">
    <subcellularLocation>
        <location evidence="1">Cytoplasmic vesicle</location>
        <location evidence="1">Phagosome membrane</location>
        <topology evidence="1">Multi-pass membrane protein</topology>
    </subcellularLocation>
</comment>